<dbReference type="InterPro" id="IPR050763">
    <property type="entry name" value="ABC_transporter_ATP-binding"/>
</dbReference>
<dbReference type="RefSeq" id="WP_090085254.1">
    <property type="nucleotide sequence ID" value="NZ_FOMR01000007.1"/>
</dbReference>
<protein>
    <submittedName>
        <fullName evidence="5">ABC-2 type transport system ATP-binding protein</fullName>
    </submittedName>
</protein>
<keyword evidence="1" id="KW-0813">Transport</keyword>
<dbReference type="Proteomes" id="UP000199474">
    <property type="component" value="Unassembled WGS sequence"/>
</dbReference>
<evidence type="ECO:0000256" key="1">
    <source>
        <dbReference type="ARBA" id="ARBA00022448"/>
    </source>
</evidence>
<dbReference type="AlphaFoldDB" id="A0A1I1X689"/>
<organism evidence="5 6">
    <name type="scientific">Lentibacillus persicus</name>
    <dbReference type="NCBI Taxonomy" id="640948"/>
    <lineage>
        <taxon>Bacteria</taxon>
        <taxon>Bacillati</taxon>
        <taxon>Bacillota</taxon>
        <taxon>Bacilli</taxon>
        <taxon>Bacillales</taxon>
        <taxon>Bacillaceae</taxon>
        <taxon>Lentibacillus</taxon>
    </lineage>
</organism>
<dbReference type="PANTHER" id="PTHR42711:SF13">
    <property type="entry name" value="ABC TRANSPORTER, ATP-BINDING PROTEIN"/>
    <property type="match status" value="1"/>
</dbReference>
<dbReference type="PANTHER" id="PTHR42711">
    <property type="entry name" value="ABC TRANSPORTER ATP-BINDING PROTEIN"/>
    <property type="match status" value="1"/>
</dbReference>
<sequence length="282" mass="31184">MENAIEVQGMQKVFGQNTAINHVSFNVKKGEIFGLLGPSGSGKTTTIKILTGELGPTAGKVNVLGYNTNQLKTSAFKSKIGILSDNSSLYERLTVYDNLKLFCKLYGAPLKEIDRILRDVNLENDRKKTVSKLSKGMKQRVLLAKALIHKPDLVFLDEPTSALDPASMAQVHRGLQRLNESGTTIFVTTHDMEEATVLCDRVAFLNYGDIQEADSPAALRYKYSTHAFHVETFAGDRLVIENTPKNGEQLKELIETGQVKMMHTDNPTLGQIFLKVTGKELV</sequence>
<evidence type="ECO:0000256" key="2">
    <source>
        <dbReference type="ARBA" id="ARBA00022741"/>
    </source>
</evidence>
<dbReference type="SMART" id="SM00382">
    <property type="entry name" value="AAA"/>
    <property type="match status" value="1"/>
</dbReference>
<evidence type="ECO:0000259" key="4">
    <source>
        <dbReference type="PROSITE" id="PS50893"/>
    </source>
</evidence>
<dbReference type="InterPro" id="IPR003593">
    <property type="entry name" value="AAA+_ATPase"/>
</dbReference>
<dbReference type="EMBL" id="FOMR01000007">
    <property type="protein sequence ID" value="SFE02118.1"/>
    <property type="molecule type" value="Genomic_DNA"/>
</dbReference>
<dbReference type="InterPro" id="IPR003439">
    <property type="entry name" value="ABC_transporter-like_ATP-bd"/>
</dbReference>
<dbReference type="InterPro" id="IPR017871">
    <property type="entry name" value="ABC_transporter-like_CS"/>
</dbReference>
<dbReference type="OrthoDB" id="9804819at2"/>
<dbReference type="PROSITE" id="PS00211">
    <property type="entry name" value="ABC_TRANSPORTER_1"/>
    <property type="match status" value="1"/>
</dbReference>
<dbReference type="Gene3D" id="3.40.50.300">
    <property type="entry name" value="P-loop containing nucleotide triphosphate hydrolases"/>
    <property type="match status" value="1"/>
</dbReference>
<reference evidence="6" key="1">
    <citation type="submission" date="2016-10" db="EMBL/GenBank/DDBJ databases">
        <authorList>
            <person name="Varghese N."/>
            <person name="Submissions S."/>
        </authorList>
    </citation>
    <scope>NUCLEOTIDE SEQUENCE [LARGE SCALE GENOMIC DNA]</scope>
    <source>
        <strain evidence="6">DSM 22530</strain>
    </source>
</reference>
<evidence type="ECO:0000256" key="3">
    <source>
        <dbReference type="ARBA" id="ARBA00022840"/>
    </source>
</evidence>
<proteinExistence type="predicted"/>
<dbReference type="SUPFAM" id="SSF52540">
    <property type="entry name" value="P-loop containing nucleoside triphosphate hydrolases"/>
    <property type="match status" value="1"/>
</dbReference>
<keyword evidence="6" id="KW-1185">Reference proteome</keyword>
<keyword evidence="2" id="KW-0547">Nucleotide-binding</keyword>
<dbReference type="GO" id="GO:0005524">
    <property type="term" value="F:ATP binding"/>
    <property type="evidence" value="ECO:0007669"/>
    <property type="project" value="UniProtKB-KW"/>
</dbReference>
<evidence type="ECO:0000313" key="6">
    <source>
        <dbReference type="Proteomes" id="UP000199474"/>
    </source>
</evidence>
<dbReference type="GO" id="GO:0016887">
    <property type="term" value="F:ATP hydrolysis activity"/>
    <property type="evidence" value="ECO:0007669"/>
    <property type="project" value="InterPro"/>
</dbReference>
<dbReference type="InterPro" id="IPR027417">
    <property type="entry name" value="P-loop_NTPase"/>
</dbReference>
<dbReference type="Pfam" id="PF00005">
    <property type="entry name" value="ABC_tran"/>
    <property type="match status" value="1"/>
</dbReference>
<dbReference type="STRING" id="640948.SAMN05216238_10795"/>
<keyword evidence="3 5" id="KW-0067">ATP-binding</keyword>
<dbReference type="CDD" id="cd03230">
    <property type="entry name" value="ABC_DR_subfamily_A"/>
    <property type="match status" value="1"/>
</dbReference>
<name>A0A1I1X689_9BACI</name>
<accession>A0A1I1X689</accession>
<feature type="domain" description="ABC transporter" evidence="4">
    <location>
        <begin position="5"/>
        <end position="232"/>
    </location>
</feature>
<evidence type="ECO:0000313" key="5">
    <source>
        <dbReference type="EMBL" id="SFE02118.1"/>
    </source>
</evidence>
<dbReference type="PROSITE" id="PS50893">
    <property type="entry name" value="ABC_TRANSPORTER_2"/>
    <property type="match status" value="1"/>
</dbReference>
<gene>
    <name evidence="5" type="ORF">SAMN05216238_10795</name>
</gene>